<keyword evidence="5" id="KW-1185">Reference proteome</keyword>
<evidence type="ECO:0000256" key="2">
    <source>
        <dbReference type="ARBA" id="ARBA00022481"/>
    </source>
</evidence>
<dbReference type="GO" id="GO:0015627">
    <property type="term" value="C:type II protein secretion system complex"/>
    <property type="evidence" value="ECO:0007669"/>
    <property type="project" value="InterPro"/>
</dbReference>
<dbReference type="GO" id="GO:0015628">
    <property type="term" value="P:protein secretion by the type II secretion system"/>
    <property type="evidence" value="ECO:0007669"/>
    <property type="project" value="InterPro"/>
</dbReference>
<dbReference type="PANTHER" id="PTHR30093:SF34">
    <property type="entry name" value="PREPILIN PEPTIDASE-DEPENDENT PROTEIN D"/>
    <property type="match status" value="1"/>
</dbReference>
<evidence type="ECO:0000313" key="4">
    <source>
        <dbReference type="EMBL" id="ADH86948.1"/>
    </source>
</evidence>
<keyword evidence="3" id="KW-0812">Transmembrane</keyword>
<evidence type="ECO:0008006" key="6">
    <source>
        <dbReference type="Google" id="ProtNLM"/>
    </source>
</evidence>
<dbReference type="NCBIfam" id="TIGR02532">
    <property type="entry name" value="IV_pilin_GFxxxE"/>
    <property type="match status" value="1"/>
</dbReference>
<dbReference type="KEGG" id="dak:DaAHT2_2283"/>
<name>D6Z6W1_DESAT</name>
<evidence type="ECO:0000313" key="5">
    <source>
        <dbReference type="Proteomes" id="UP000001508"/>
    </source>
</evidence>
<evidence type="ECO:0000256" key="3">
    <source>
        <dbReference type="SAM" id="Phobius"/>
    </source>
</evidence>
<comment type="similarity">
    <text evidence="1">Belongs to the N-Me-Phe pilin family.</text>
</comment>
<keyword evidence="3" id="KW-1133">Transmembrane helix</keyword>
<proteinExistence type="inferred from homology"/>
<dbReference type="SUPFAM" id="SSF54523">
    <property type="entry name" value="Pili subunits"/>
    <property type="match status" value="1"/>
</dbReference>
<protein>
    <recommendedName>
        <fullName evidence="6">Prepilin-type N-terminal cleavage/methylation domain-containing protein</fullName>
    </recommendedName>
</protein>
<dbReference type="Gene3D" id="3.30.700.10">
    <property type="entry name" value="Glycoprotein, Type 4 Pilin"/>
    <property type="match status" value="1"/>
</dbReference>
<dbReference type="eggNOG" id="COG4969">
    <property type="taxonomic scope" value="Bacteria"/>
</dbReference>
<dbReference type="PANTHER" id="PTHR30093">
    <property type="entry name" value="GENERAL SECRETION PATHWAY PROTEIN G"/>
    <property type="match status" value="1"/>
</dbReference>
<dbReference type="InterPro" id="IPR000983">
    <property type="entry name" value="Bac_GSPG_pilin"/>
</dbReference>
<dbReference type="Proteomes" id="UP000001508">
    <property type="component" value="Chromosome"/>
</dbReference>
<accession>D6Z6W1</accession>
<dbReference type="PRINTS" id="PR00813">
    <property type="entry name" value="BCTERIALGSPG"/>
</dbReference>
<dbReference type="STRING" id="589865.DaAHT2_2283"/>
<dbReference type="EMBL" id="CP001940">
    <property type="protein sequence ID" value="ADH86948.1"/>
    <property type="molecule type" value="Genomic_DNA"/>
</dbReference>
<dbReference type="InterPro" id="IPR045584">
    <property type="entry name" value="Pilin-like"/>
</dbReference>
<dbReference type="PROSITE" id="PS00409">
    <property type="entry name" value="PROKAR_NTER_METHYL"/>
    <property type="match status" value="1"/>
</dbReference>
<dbReference type="InParanoid" id="D6Z6W1"/>
<keyword evidence="2" id="KW-0488">Methylation</keyword>
<sequence length="194" mass="20988">MLQRMHQKGQGGFTLVELMIVVAIIGILAAVAIPQFAQYRIRGFNSSALSDVRNLTTAQEAFFADWLRYAVTHEAADVTEVKATGDLLEGPSTGAMVLAQWARQAHQQLPLAIGNGVVMQADVIPATAVSYVAISKHLQGNTMYGATNTSTAIHRDQETLVPGQGGDVLPITGYMPEPHETDDPFIDHEEFEAQ</sequence>
<dbReference type="AlphaFoldDB" id="D6Z6W1"/>
<dbReference type="InterPro" id="IPR012902">
    <property type="entry name" value="N_methyl_site"/>
</dbReference>
<keyword evidence="3" id="KW-0472">Membrane</keyword>
<feature type="transmembrane region" description="Helical" evidence="3">
    <location>
        <begin position="12"/>
        <end position="33"/>
    </location>
</feature>
<dbReference type="SMR" id="D6Z6W1"/>
<dbReference type="HOGENOM" id="CLU_119988_0_0_7"/>
<evidence type="ECO:0000256" key="1">
    <source>
        <dbReference type="ARBA" id="ARBA00005233"/>
    </source>
</evidence>
<dbReference type="Pfam" id="PF07963">
    <property type="entry name" value="N_methyl"/>
    <property type="match status" value="1"/>
</dbReference>
<reference evidence="5" key="1">
    <citation type="submission" date="2010-02" db="EMBL/GenBank/DDBJ databases">
        <title>Complete sequence of Desulfurivibrio alkaliphilus AHT2.</title>
        <authorList>
            <consortium name="US DOE Joint Genome Institute"/>
            <person name="Pitluck S."/>
            <person name="Chertkov O."/>
            <person name="Detter J.C."/>
            <person name="Han C."/>
            <person name="Tapia R."/>
            <person name="Larimer F."/>
            <person name="Land M."/>
            <person name="Hauser L."/>
            <person name="Kyrpides N."/>
            <person name="Mikhailova N."/>
            <person name="Sorokin D.Y."/>
            <person name="Muyzer G."/>
            <person name="Woyke T."/>
        </authorList>
    </citation>
    <scope>NUCLEOTIDE SEQUENCE [LARGE SCALE GENOMIC DNA]</scope>
    <source>
        <strain evidence="5">DSM 19089 / UNIQEM U267 / AHT2</strain>
    </source>
</reference>
<organism evidence="4 5">
    <name type="scientific">Desulfurivibrio alkaliphilus (strain DSM 19089 / UNIQEM U267 / AHT2)</name>
    <dbReference type="NCBI Taxonomy" id="589865"/>
    <lineage>
        <taxon>Bacteria</taxon>
        <taxon>Pseudomonadati</taxon>
        <taxon>Thermodesulfobacteriota</taxon>
        <taxon>Desulfobulbia</taxon>
        <taxon>Desulfobulbales</taxon>
        <taxon>Desulfobulbaceae</taxon>
        <taxon>Desulfurivibrio</taxon>
    </lineage>
</organism>
<gene>
    <name evidence="4" type="ordered locus">DaAHT2_2283</name>
</gene>